<feature type="transmembrane region" description="Helical" evidence="1">
    <location>
        <begin position="44"/>
        <end position="65"/>
    </location>
</feature>
<keyword evidence="1" id="KW-1133">Transmembrane helix</keyword>
<keyword evidence="2" id="KW-1185">Reference proteome</keyword>
<name>A0A915KZ33_ROMCU</name>
<organism evidence="2 3">
    <name type="scientific">Romanomermis culicivorax</name>
    <name type="common">Nematode worm</name>
    <dbReference type="NCBI Taxonomy" id="13658"/>
    <lineage>
        <taxon>Eukaryota</taxon>
        <taxon>Metazoa</taxon>
        <taxon>Ecdysozoa</taxon>
        <taxon>Nematoda</taxon>
        <taxon>Enoplea</taxon>
        <taxon>Dorylaimia</taxon>
        <taxon>Mermithida</taxon>
        <taxon>Mermithoidea</taxon>
        <taxon>Mermithidae</taxon>
        <taxon>Romanomermis</taxon>
    </lineage>
</organism>
<keyword evidence="1" id="KW-0812">Transmembrane</keyword>
<feature type="transmembrane region" description="Helical" evidence="1">
    <location>
        <begin position="12"/>
        <end position="32"/>
    </location>
</feature>
<keyword evidence="1" id="KW-0472">Membrane</keyword>
<sequence>YVYTVPQSPIQVSILILFFIFIEIFVNLTQFGQRFVDADHRCTYWRTIVSTNTIWAFSLLVSFAVKTMHLIGNFGVYDVQAKRFIGCELQIYIVCRPKNDAEPRKCTLNQKQAS</sequence>
<evidence type="ECO:0000313" key="3">
    <source>
        <dbReference type="WBParaSite" id="nRc.2.0.1.t42762-RA"/>
    </source>
</evidence>
<dbReference type="Proteomes" id="UP000887565">
    <property type="component" value="Unplaced"/>
</dbReference>
<reference evidence="3" key="1">
    <citation type="submission" date="2022-11" db="UniProtKB">
        <authorList>
            <consortium name="WormBaseParasite"/>
        </authorList>
    </citation>
    <scope>IDENTIFICATION</scope>
</reference>
<evidence type="ECO:0000313" key="2">
    <source>
        <dbReference type="Proteomes" id="UP000887565"/>
    </source>
</evidence>
<accession>A0A915KZ33</accession>
<protein>
    <submittedName>
        <fullName evidence="3">Uncharacterized protein</fullName>
    </submittedName>
</protein>
<proteinExistence type="predicted"/>
<dbReference type="WBParaSite" id="nRc.2.0.1.t42762-RA">
    <property type="protein sequence ID" value="nRc.2.0.1.t42762-RA"/>
    <property type="gene ID" value="nRc.2.0.1.g42762"/>
</dbReference>
<dbReference type="AlphaFoldDB" id="A0A915KZ33"/>
<evidence type="ECO:0000256" key="1">
    <source>
        <dbReference type="SAM" id="Phobius"/>
    </source>
</evidence>